<dbReference type="AlphaFoldDB" id="A0A5K7YXL3"/>
<sequence>MTHTLHRMGSNDSLKNDFVLLAMPAKNTNEKGSAKKLNRLLEMAVEHGAIKIGNASKGNETMQGGKEKVVKNVSDGNCVHAVFDDPALLTNMLKDLKEEDLGISVVVSGLFEHVGKCCNEAGLRPHTINQSLGRWGKTERLPSDDVLELNTMCGHGMVSVGLINDVATQIKDGRSTPEEAAETLFAPCVCGIFNTKRAASLLRAMVSK</sequence>
<keyword evidence="2" id="KW-1185">Reference proteome</keyword>
<gene>
    <name evidence="1" type="ORF">DSCW_05620</name>
</gene>
<name>A0A5K7YXL3_9BACT</name>
<organism evidence="1 2">
    <name type="scientific">Desulfosarcina widdelii</name>
    <dbReference type="NCBI Taxonomy" id="947919"/>
    <lineage>
        <taxon>Bacteria</taxon>
        <taxon>Pseudomonadati</taxon>
        <taxon>Thermodesulfobacteriota</taxon>
        <taxon>Desulfobacteria</taxon>
        <taxon>Desulfobacterales</taxon>
        <taxon>Desulfosarcinaceae</taxon>
        <taxon>Desulfosarcina</taxon>
    </lineage>
</organism>
<proteinExistence type="predicted"/>
<dbReference type="KEGG" id="dwd:DSCW_05620"/>
<dbReference type="RefSeq" id="WP_155302275.1">
    <property type="nucleotide sequence ID" value="NZ_AP021875.1"/>
</dbReference>
<protein>
    <submittedName>
        <fullName evidence="1">Uncharacterized protein</fullName>
    </submittedName>
</protein>
<reference evidence="1 2" key="1">
    <citation type="submission" date="2019-11" db="EMBL/GenBank/DDBJ databases">
        <title>Comparative genomics of hydrocarbon-degrading Desulfosarcina strains.</title>
        <authorList>
            <person name="Watanabe M."/>
            <person name="Kojima H."/>
            <person name="Fukui M."/>
        </authorList>
    </citation>
    <scope>NUCLEOTIDE SEQUENCE [LARGE SCALE GENOMIC DNA]</scope>
    <source>
        <strain evidence="1 2">PP31</strain>
    </source>
</reference>
<dbReference type="EMBL" id="AP021875">
    <property type="protein sequence ID" value="BBO73145.1"/>
    <property type="molecule type" value="Genomic_DNA"/>
</dbReference>
<dbReference type="Proteomes" id="UP000427769">
    <property type="component" value="Chromosome"/>
</dbReference>
<evidence type="ECO:0000313" key="2">
    <source>
        <dbReference type="Proteomes" id="UP000427769"/>
    </source>
</evidence>
<evidence type="ECO:0000313" key="1">
    <source>
        <dbReference type="EMBL" id="BBO73145.1"/>
    </source>
</evidence>
<dbReference type="OrthoDB" id="5452at2"/>
<accession>A0A5K7YXL3</accession>